<protein>
    <submittedName>
        <fullName evidence="1">Uncharacterized protein</fullName>
    </submittedName>
</protein>
<organism evidence="1 2">
    <name type="scientific">Rhizophagus irregularis</name>
    <dbReference type="NCBI Taxonomy" id="588596"/>
    <lineage>
        <taxon>Eukaryota</taxon>
        <taxon>Fungi</taxon>
        <taxon>Fungi incertae sedis</taxon>
        <taxon>Mucoromycota</taxon>
        <taxon>Glomeromycotina</taxon>
        <taxon>Glomeromycetes</taxon>
        <taxon>Glomerales</taxon>
        <taxon>Glomeraceae</taxon>
        <taxon>Rhizophagus</taxon>
    </lineage>
</organism>
<reference evidence="1 2" key="2">
    <citation type="submission" date="2017-10" db="EMBL/GenBank/DDBJ databases">
        <title>Extensive intraspecific genome diversity in a model arbuscular mycorrhizal fungus.</title>
        <authorList>
            <person name="Chen E.C.H."/>
            <person name="Morin E."/>
            <person name="Baudet D."/>
            <person name="Noel J."/>
            <person name="Ndikumana S."/>
            <person name="Charron P."/>
            <person name="St-Onge C."/>
            <person name="Giorgi J."/>
            <person name="Grigoriev I.V."/>
            <person name="Roux C."/>
            <person name="Martin F.M."/>
            <person name="Corradi N."/>
        </authorList>
    </citation>
    <scope>NUCLEOTIDE SEQUENCE [LARGE SCALE GENOMIC DNA]</scope>
    <source>
        <strain evidence="1 2">C2</strain>
    </source>
</reference>
<reference evidence="1 2" key="1">
    <citation type="submission" date="2016-04" db="EMBL/GenBank/DDBJ databases">
        <title>Genome analyses suggest a sexual origin of heterokaryosis in a supposedly ancient asexual fungus.</title>
        <authorList>
            <person name="Ropars J."/>
            <person name="Sedzielewska K."/>
            <person name="Noel J."/>
            <person name="Charron P."/>
            <person name="Farinelli L."/>
            <person name="Marton T."/>
            <person name="Kruger M."/>
            <person name="Pelin A."/>
            <person name="Brachmann A."/>
            <person name="Corradi N."/>
        </authorList>
    </citation>
    <scope>NUCLEOTIDE SEQUENCE [LARGE SCALE GENOMIC DNA]</scope>
    <source>
        <strain evidence="1 2">C2</strain>
    </source>
</reference>
<accession>A0A2N1LQW1</accession>
<proteinExistence type="predicted"/>
<comment type="caution">
    <text evidence="1">The sequence shown here is derived from an EMBL/GenBank/DDBJ whole genome shotgun (WGS) entry which is preliminary data.</text>
</comment>
<name>A0A2N1LQW1_9GLOM</name>
<evidence type="ECO:0000313" key="2">
    <source>
        <dbReference type="Proteomes" id="UP000233469"/>
    </source>
</evidence>
<sequence>MTDNDNNSCNIELWKLEFYEIGRDCIIPIHNIFCRCIIRRFEVGQKNLRKYISIVSLNKKFHI</sequence>
<gene>
    <name evidence="1" type="ORF">RhiirC2_803269</name>
</gene>
<dbReference type="AlphaFoldDB" id="A0A2N1LQW1"/>
<dbReference type="EMBL" id="LLXL01008397">
    <property type="protein sequence ID" value="PKK51795.1"/>
    <property type="molecule type" value="Genomic_DNA"/>
</dbReference>
<dbReference type="Proteomes" id="UP000233469">
    <property type="component" value="Unassembled WGS sequence"/>
</dbReference>
<evidence type="ECO:0000313" key="1">
    <source>
        <dbReference type="EMBL" id="PKK51795.1"/>
    </source>
</evidence>